<dbReference type="GO" id="GO:0006355">
    <property type="term" value="P:regulation of DNA-templated transcription"/>
    <property type="evidence" value="ECO:0007669"/>
    <property type="project" value="InterPro"/>
</dbReference>
<evidence type="ECO:0000313" key="4">
    <source>
        <dbReference type="EMBL" id="OGK15973.1"/>
    </source>
</evidence>
<dbReference type="CDD" id="cd00383">
    <property type="entry name" value="trans_reg_C"/>
    <property type="match status" value="1"/>
</dbReference>
<keyword evidence="1 2" id="KW-0238">DNA-binding</keyword>
<dbReference type="PROSITE" id="PS51755">
    <property type="entry name" value="OMPR_PHOB"/>
    <property type="match status" value="1"/>
</dbReference>
<dbReference type="Gene3D" id="1.10.10.10">
    <property type="entry name" value="Winged helix-like DNA-binding domain superfamily/Winged helix DNA-binding domain"/>
    <property type="match status" value="1"/>
</dbReference>
<evidence type="ECO:0000259" key="3">
    <source>
        <dbReference type="PROSITE" id="PS51755"/>
    </source>
</evidence>
<dbReference type="AlphaFoldDB" id="A0A1F7GAP4"/>
<dbReference type="SUPFAM" id="SSF46894">
    <property type="entry name" value="C-terminal effector domain of the bipartite response regulators"/>
    <property type="match status" value="1"/>
</dbReference>
<dbReference type="GO" id="GO:0000160">
    <property type="term" value="P:phosphorelay signal transduction system"/>
    <property type="evidence" value="ECO:0007669"/>
    <property type="project" value="InterPro"/>
</dbReference>
<protein>
    <recommendedName>
        <fullName evidence="3">OmpR/PhoB-type domain-containing protein</fullName>
    </recommendedName>
</protein>
<dbReference type="SMART" id="SM00862">
    <property type="entry name" value="Trans_reg_C"/>
    <property type="match status" value="1"/>
</dbReference>
<name>A0A1F7GAP4_9BACT</name>
<dbReference type="InterPro" id="IPR036388">
    <property type="entry name" value="WH-like_DNA-bd_sf"/>
</dbReference>
<organism evidence="4 5">
    <name type="scientific">Candidatus Roizmanbacteria bacterium RIFCSPHIGHO2_01_FULL_39_12b</name>
    <dbReference type="NCBI Taxonomy" id="1802030"/>
    <lineage>
        <taxon>Bacteria</taxon>
        <taxon>Candidatus Roizmaniibacteriota</taxon>
    </lineage>
</organism>
<evidence type="ECO:0000256" key="2">
    <source>
        <dbReference type="PROSITE-ProRule" id="PRU01091"/>
    </source>
</evidence>
<dbReference type="InterPro" id="IPR001867">
    <property type="entry name" value="OmpR/PhoB-type_DNA-bd"/>
</dbReference>
<reference evidence="4 5" key="1">
    <citation type="journal article" date="2016" name="Nat. Commun.">
        <title>Thousands of microbial genomes shed light on interconnected biogeochemical processes in an aquifer system.</title>
        <authorList>
            <person name="Anantharaman K."/>
            <person name="Brown C.T."/>
            <person name="Hug L.A."/>
            <person name="Sharon I."/>
            <person name="Castelle C.J."/>
            <person name="Probst A.J."/>
            <person name="Thomas B.C."/>
            <person name="Singh A."/>
            <person name="Wilkins M.J."/>
            <person name="Karaoz U."/>
            <person name="Brodie E.L."/>
            <person name="Williams K.H."/>
            <person name="Hubbard S.S."/>
            <person name="Banfield J.F."/>
        </authorList>
    </citation>
    <scope>NUCLEOTIDE SEQUENCE [LARGE SCALE GENOMIC DNA]</scope>
</reference>
<gene>
    <name evidence="4" type="ORF">A2690_00775</name>
</gene>
<dbReference type="Pfam" id="PF00486">
    <property type="entry name" value="Trans_reg_C"/>
    <property type="match status" value="1"/>
</dbReference>
<dbReference type="Proteomes" id="UP000178372">
    <property type="component" value="Unassembled WGS sequence"/>
</dbReference>
<dbReference type="GO" id="GO:0003677">
    <property type="term" value="F:DNA binding"/>
    <property type="evidence" value="ECO:0007669"/>
    <property type="project" value="UniProtKB-UniRule"/>
</dbReference>
<evidence type="ECO:0000313" key="5">
    <source>
        <dbReference type="Proteomes" id="UP000178372"/>
    </source>
</evidence>
<feature type="domain" description="OmpR/PhoB-type" evidence="3">
    <location>
        <begin position="308"/>
        <end position="410"/>
    </location>
</feature>
<evidence type="ECO:0000256" key="1">
    <source>
        <dbReference type="ARBA" id="ARBA00023125"/>
    </source>
</evidence>
<proteinExistence type="predicted"/>
<feature type="DNA-binding region" description="OmpR/PhoB-type" evidence="2">
    <location>
        <begin position="308"/>
        <end position="410"/>
    </location>
</feature>
<dbReference type="InterPro" id="IPR016032">
    <property type="entry name" value="Sig_transdc_resp-reg_C-effctor"/>
</dbReference>
<sequence>MSKTPITKKTSSSLATHWARLINDLEFATFIWPPRSEPIRRVIEFIRDEDLQKDVGLNTDKTIFAILDFKDEPTVPKGELYADILWELSRELREKGRLVEEFDALALLKHLEKEGYRVVLFVFGLDRTLLKGEGSLVKEVALVYKRFNNISALCFLRIYPDENIKKTLTEEIAFTNTNVFYNPVYSRADSNQFISFIEEQWGMSATKTQREFILKHFAGKLGTIKNTLRMLRGNPKMSLQSLKTNPSIIDRGKLTLDAFHPDVLKVVKKIQKGNYVQMNAEKEVLEYLKNIGMIEVNGGSYTLYPEFLNDINLEDDDVERGAPIGKIDMKKLNSLLTFHEQRVLELLMQNEGDIVARDKVAEKMWESDVDERYSDWAIDQLMYRLRQRLSQGKVPLTIKTKRGQGFVLLSVD</sequence>
<comment type="caution">
    <text evidence="4">The sequence shown here is derived from an EMBL/GenBank/DDBJ whole genome shotgun (WGS) entry which is preliminary data.</text>
</comment>
<accession>A0A1F7GAP4</accession>
<dbReference type="EMBL" id="MFZF01000022">
    <property type="protein sequence ID" value="OGK15973.1"/>
    <property type="molecule type" value="Genomic_DNA"/>
</dbReference>